<reference evidence="1 2" key="1">
    <citation type="submission" date="2017-11" db="EMBL/GenBank/DDBJ databases">
        <title>Complete genome sequence of Spiroplasma clarkii CN-5 (DSM 19994).</title>
        <authorList>
            <person name="Tsai Y.-M."/>
            <person name="Chang A."/>
            <person name="Lo W.-S."/>
            <person name="Kuo C.-H."/>
        </authorList>
    </citation>
    <scope>NUCLEOTIDE SEQUENCE [LARGE SCALE GENOMIC DNA]</scope>
    <source>
        <strain evidence="1 2">CN-5</strain>
    </source>
</reference>
<proteinExistence type="predicted"/>
<name>A0A2K8KGS9_9MOLU</name>
<dbReference type="AlphaFoldDB" id="A0A2K8KGS9"/>
<evidence type="ECO:0000313" key="1">
    <source>
        <dbReference type="EMBL" id="ATX70885.1"/>
    </source>
</evidence>
<dbReference type="RefSeq" id="WP_100254439.1">
    <property type="nucleotide sequence ID" value="NZ_CP024870.1"/>
</dbReference>
<sequence>MWNNMTMYKKISGTNDFLDNNQQLNYFDYFGISGADINTMIVLMRANLNNISAFKNELAEKIHFLFNSYVTKIQTKTGAVVKAVSNNALETNQAYVTTALYLGIRLLAQEFVMLTNVDKVTYKTPITVFKFNQESHTYRAYLKSIRCFYESLTAWTLQLLNFDKNTASNFNFMDQMIAARVFDLKPYKKLFMLIWMSGYVNQMIAANEFQEHLGVENKKTCTLNDDALNPINFDPLFEDSPGYASADDLAILTRFRQWIDHSFIDNLKDNKTAALAKIPYNDEISVADYFDLLKIIAITFYDNSVFDFKNHQDDFINLIFDRGKQKYSVQVIKKVFLELVYLQQGLTSGEVFNNFADFGSYKKPILSFSDNLNYHYLCAFPEIILMGSYCQKEFVLIAENVKTNVLTQFQALVRSSVDKVFYKIPKRFSNMTTYIPSTIPFFSNKYVEGETGSFPSIIIYEKNLNKCLIIIENFYQESARLWTDEKNAMNLLVGKNPKFMSILNQTYYAWFKDFKKLRKSLKIPKDAEIEIVIAVNRSLKIKPKITVEDCVVYIIDIALIDHFLTNFIYKR</sequence>
<gene>
    <name evidence="1" type="ORF">SCLAR_v1c05660</name>
</gene>
<dbReference type="Proteomes" id="UP000231179">
    <property type="component" value="Chromosome"/>
</dbReference>
<accession>A0A2K8KGS9</accession>
<dbReference type="EMBL" id="CP024870">
    <property type="protein sequence ID" value="ATX70885.1"/>
    <property type="molecule type" value="Genomic_DNA"/>
</dbReference>
<evidence type="ECO:0000313" key="2">
    <source>
        <dbReference type="Proteomes" id="UP000231179"/>
    </source>
</evidence>
<organism evidence="1 2">
    <name type="scientific">Spiroplasma clarkii</name>
    <dbReference type="NCBI Taxonomy" id="2139"/>
    <lineage>
        <taxon>Bacteria</taxon>
        <taxon>Bacillati</taxon>
        <taxon>Mycoplasmatota</taxon>
        <taxon>Mollicutes</taxon>
        <taxon>Entomoplasmatales</taxon>
        <taxon>Spiroplasmataceae</taxon>
        <taxon>Spiroplasma</taxon>
    </lineage>
</organism>
<keyword evidence="2" id="KW-1185">Reference proteome</keyword>
<protein>
    <submittedName>
        <fullName evidence="1">Uncharacterized protein</fullName>
    </submittedName>
</protein>